<accession>A0ABU0FE01</accession>
<reference evidence="1 2" key="1">
    <citation type="submission" date="2023-07" db="EMBL/GenBank/DDBJ databases">
        <title>Genomic Encyclopedia of Type Strains, Phase IV (KMG-IV): sequencing the most valuable type-strain genomes for metagenomic binning, comparative biology and taxonomic classification.</title>
        <authorList>
            <person name="Goeker M."/>
        </authorList>
    </citation>
    <scope>NUCLEOTIDE SEQUENCE [LARGE SCALE GENOMIC DNA]</scope>
    <source>
        <strain evidence="1 2">DSM 5896</strain>
    </source>
</reference>
<evidence type="ECO:0000313" key="2">
    <source>
        <dbReference type="Proteomes" id="UP001237448"/>
    </source>
</evidence>
<proteinExistence type="predicted"/>
<sequence length="37" mass="4018">MRSVMEAAGVIFVPENGEGPGVRLRKTVADITFRVTL</sequence>
<dbReference type="Proteomes" id="UP001237448">
    <property type="component" value="Unassembled WGS sequence"/>
</dbReference>
<gene>
    <name evidence="1" type="ORF">J3R73_002448</name>
</gene>
<evidence type="ECO:0008006" key="3">
    <source>
        <dbReference type="Google" id="ProtNLM"/>
    </source>
</evidence>
<keyword evidence="2" id="KW-1185">Reference proteome</keyword>
<evidence type="ECO:0000313" key="1">
    <source>
        <dbReference type="EMBL" id="MDQ0392656.1"/>
    </source>
</evidence>
<dbReference type="EMBL" id="JAUSVK010000001">
    <property type="protein sequence ID" value="MDQ0392656.1"/>
    <property type="molecule type" value="Genomic_DNA"/>
</dbReference>
<organism evidence="1 2">
    <name type="scientific">Labrys monachus</name>
    <dbReference type="NCBI Taxonomy" id="217067"/>
    <lineage>
        <taxon>Bacteria</taxon>
        <taxon>Pseudomonadati</taxon>
        <taxon>Pseudomonadota</taxon>
        <taxon>Alphaproteobacteria</taxon>
        <taxon>Hyphomicrobiales</taxon>
        <taxon>Xanthobacteraceae</taxon>
        <taxon>Labrys</taxon>
    </lineage>
</organism>
<comment type="caution">
    <text evidence="1">The sequence shown here is derived from an EMBL/GenBank/DDBJ whole genome shotgun (WGS) entry which is preliminary data.</text>
</comment>
<name>A0ABU0FE01_9HYPH</name>
<protein>
    <recommendedName>
        <fullName evidence="3">Transcriptional regulator</fullName>
    </recommendedName>
</protein>